<organism evidence="1 2">
    <name type="scientific">Candidatus Amunia macphersoniae</name>
    <dbReference type="NCBI Taxonomy" id="3127014"/>
    <lineage>
        <taxon>Bacteria</taxon>
        <taxon>Bacillati</taxon>
        <taxon>Candidatus Dormiibacterota</taxon>
        <taxon>Candidatus Dormibacteria</taxon>
        <taxon>Candidatus Aeolococcales</taxon>
        <taxon>Candidatus Aeolococcaceae</taxon>
        <taxon>Candidatus Amunia</taxon>
    </lineage>
</organism>
<evidence type="ECO:0000313" key="2">
    <source>
        <dbReference type="Proteomes" id="UP000614410"/>
    </source>
</evidence>
<protein>
    <submittedName>
        <fullName evidence="1">Uncharacterized protein</fullName>
    </submittedName>
</protein>
<dbReference type="EMBL" id="JAEKNN010000018">
    <property type="protein sequence ID" value="MBJ7608551.1"/>
    <property type="molecule type" value="Genomic_DNA"/>
</dbReference>
<gene>
    <name evidence="1" type="ORF">JF887_03845</name>
</gene>
<accession>A0A934KGY1</accession>
<evidence type="ECO:0000313" key="1">
    <source>
        <dbReference type="EMBL" id="MBJ7608551.1"/>
    </source>
</evidence>
<reference evidence="1 2" key="1">
    <citation type="submission" date="2020-10" db="EMBL/GenBank/DDBJ databases">
        <title>Ca. Dormibacterota MAGs.</title>
        <authorList>
            <person name="Montgomery K."/>
        </authorList>
    </citation>
    <scope>NUCLEOTIDE SEQUENCE [LARGE SCALE GENOMIC DNA]</scope>
    <source>
        <strain evidence="1">Mitchell_Peninsula_5</strain>
    </source>
</reference>
<comment type="caution">
    <text evidence="1">The sequence shown here is derived from an EMBL/GenBank/DDBJ whole genome shotgun (WGS) entry which is preliminary data.</text>
</comment>
<name>A0A934KGY1_9BACT</name>
<proteinExistence type="predicted"/>
<dbReference type="Proteomes" id="UP000614410">
    <property type="component" value="Unassembled WGS sequence"/>
</dbReference>
<dbReference type="AlphaFoldDB" id="A0A934KGY1"/>
<sequence length="47" mass="5534">MMMNTQLYELALLREQEYVCAAAARRNRGRRNGRLVAGVARRLRRRS</sequence>